<evidence type="ECO:0000256" key="7">
    <source>
        <dbReference type="RuleBase" id="RU363032"/>
    </source>
</evidence>
<dbReference type="InterPro" id="IPR000515">
    <property type="entry name" value="MetI-like"/>
</dbReference>
<dbReference type="GO" id="GO:0005886">
    <property type="term" value="C:plasma membrane"/>
    <property type="evidence" value="ECO:0007669"/>
    <property type="project" value="UniProtKB-SubCell"/>
</dbReference>
<feature type="transmembrane region" description="Helical" evidence="7">
    <location>
        <begin position="20"/>
        <end position="41"/>
    </location>
</feature>
<evidence type="ECO:0000256" key="4">
    <source>
        <dbReference type="ARBA" id="ARBA00022970"/>
    </source>
</evidence>
<dbReference type="Proteomes" id="UP000219688">
    <property type="component" value="Unassembled WGS sequence"/>
</dbReference>
<evidence type="ECO:0000256" key="1">
    <source>
        <dbReference type="ARBA" id="ARBA00004141"/>
    </source>
</evidence>
<evidence type="ECO:0000313" key="9">
    <source>
        <dbReference type="EMBL" id="SOC54916.1"/>
    </source>
</evidence>
<feature type="domain" description="ABC transmembrane type-1" evidence="8">
    <location>
        <begin position="14"/>
        <end position="221"/>
    </location>
</feature>
<sequence length="232" mass="24758">MIDLIEQAQLLPAFLLTIQLALWSAAFALILGTVIAILRLAPVGVLNALGASYVTLVRNTPLTLIVVACSLVLWGQLGIEPASRRLPDGSGNPDFISSLNFRLGVIGLSIYHAAFVCEAIRSGVNTIPLGQAEAARSIGLTFPQSLREVILPQAFRGAITPLGNVLIALVKNTTVVAAIGVFETAYRMRWIAEFRPADLMPGFALVALGFVILTLPLGLLVSHLSQRLAVKR</sequence>
<dbReference type="PANTHER" id="PTHR30614">
    <property type="entry name" value="MEMBRANE COMPONENT OF AMINO ACID ABC TRANSPORTER"/>
    <property type="match status" value="1"/>
</dbReference>
<dbReference type="EMBL" id="OBQK01000004">
    <property type="protein sequence ID" value="SOC54916.1"/>
    <property type="molecule type" value="Genomic_DNA"/>
</dbReference>
<evidence type="ECO:0000256" key="3">
    <source>
        <dbReference type="ARBA" id="ARBA00022692"/>
    </source>
</evidence>
<keyword evidence="5 7" id="KW-1133">Transmembrane helix</keyword>
<dbReference type="Gene3D" id="1.10.3720.10">
    <property type="entry name" value="MetI-like"/>
    <property type="match status" value="1"/>
</dbReference>
<dbReference type="PANTHER" id="PTHR30614:SF37">
    <property type="entry name" value="AMINO-ACID ABC TRANSPORTER PERMEASE PROTEIN YHDX-RELATED"/>
    <property type="match status" value="1"/>
</dbReference>
<evidence type="ECO:0000259" key="8">
    <source>
        <dbReference type="PROSITE" id="PS50928"/>
    </source>
</evidence>
<dbReference type="InterPro" id="IPR043429">
    <property type="entry name" value="ArtM/GltK/GlnP/TcyL/YhdX-like"/>
</dbReference>
<dbReference type="InterPro" id="IPR035906">
    <property type="entry name" value="MetI-like_sf"/>
</dbReference>
<evidence type="ECO:0000313" key="10">
    <source>
        <dbReference type="Proteomes" id="UP000219688"/>
    </source>
</evidence>
<reference evidence="10" key="1">
    <citation type="submission" date="2017-08" db="EMBL/GenBank/DDBJ databases">
        <authorList>
            <person name="Varghese N."/>
            <person name="Submissions S."/>
        </authorList>
    </citation>
    <scope>NUCLEOTIDE SEQUENCE [LARGE SCALE GENOMIC DNA]</scope>
    <source>
        <strain evidence="10">USBA17B2</strain>
    </source>
</reference>
<keyword evidence="6 7" id="KW-0472">Membrane</keyword>
<dbReference type="GO" id="GO:0006865">
    <property type="term" value="P:amino acid transport"/>
    <property type="evidence" value="ECO:0007669"/>
    <property type="project" value="UniProtKB-KW"/>
</dbReference>
<keyword evidence="4" id="KW-0029">Amino-acid transport</keyword>
<name>A0A285VNX7_9MICO</name>
<dbReference type="Pfam" id="PF00528">
    <property type="entry name" value="BPD_transp_1"/>
    <property type="match status" value="1"/>
</dbReference>
<keyword evidence="7" id="KW-0813">Transport</keyword>
<feature type="transmembrane region" description="Helical" evidence="7">
    <location>
        <begin position="202"/>
        <end position="222"/>
    </location>
</feature>
<dbReference type="PROSITE" id="PS50928">
    <property type="entry name" value="ABC_TM1"/>
    <property type="match status" value="1"/>
</dbReference>
<keyword evidence="10" id="KW-1185">Reference proteome</keyword>
<dbReference type="SUPFAM" id="SSF161098">
    <property type="entry name" value="MetI-like"/>
    <property type="match status" value="1"/>
</dbReference>
<evidence type="ECO:0000256" key="6">
    <source>
        <dbReference type="ARBA" id="ARBA00023136"/>
    </source>
</evidence>
<evidence type="ECO:0000256" key="5">
    <source>
        <dbReference type="ARBA" id="ARBA00022989"/>
    </source>
</evidence>
<feature type="transmembrane region" description="Helical" evidence="7">
    <location>
        <begin position="162"/>
        <end position="182"/>
    </location>
</feature>
<gene>
    <name evidence="9" type="ORF">SAMN05421879_10459</name>
</gene>
<feature type="transmembrane region" description="Helical" evidence="7">
    <location>
        <begin position="62"/>
        <end position="79"/>
    </location>
</feature>
<dbReference type="CDD" id="cd06261">
    <property type="entry name" value="TM_PBP2"/>
    <property type="match status" value="1"/>
</dbReference>
<keyword evidence="3 7" id="KW-0812">Transmembrane</keyword>
<dbReference type="AlphaFoldDB" id="A0A285VNX7"/>
<dbReference type="RefSeq" id="WP_097187713.1">
    <property type="nucleotide sequence ID" value="NZ_OBQK01000004.1"/>
</dbReference>
<dbReference type="GO" id="GO:0055085">
    <property type="term" value="P:transmembrane transport"/>
    <property type="evidence" value="ECO:0007669"/>
    <property type="project" value="InterPro"/>
</dbReference>
<evidence type="ECO:0000256" key="2">
    <source>
        <dbReference type="ARBA" id="ARBA00010072"/>
    </source>
</evidence>
<organism evidence="9 10">
    <name type="scientific">Ornithinimicrobium cerasi</name>
    <dbReference type="NCBI Taxonomy" id="2248773"/>
    <lineage>
        <taxon>Bacteria</taxon>
        <taxon>Bacillati</taxon>
        <taxon>Actinomycetota</taxon>
        <taxon>Actinomycetes</taxon>
        <taxon>Micrococcales</taxon>
        <taxon>Ornithinimicrobiaceae</taxon>
        <taxon>Ornithinimicrobium</taxon>
    </lineage>
</organism>
<protein>
    <submittedName>
        <fullName evidence="9">Amino acid ABC transporter membrane protein 1, PAAT family</fullName>
    </submittedName>
</protein>
<comment type="similarity">
    <text evidence="2">Belongs to the binding-protein-dependent transport system permease family. HisMQ subfamily.</text>
</comment>
<proteinExistence type="inferred from homology"/>
<accession>A0A285VNX7</accession>
<comment type="subcellular location">
    <subcellularLocation>
        <location evidence="7">Cell membrane</location>
        <topology evidence="7">Multi-pass membrane protein</topology>
    </subcellularLocation>
    <subcellularLocation>
        <location evidence="1">Membrane</location>
        <topology evidence="1">Multi-pass membrane protein</topology>
    </subcellularLocation>
</comment>